<evidence type="ECO:0000256" key="1">
    <source>
        <dbReference type="ARBA" id="ARBA00004370"/>
    </source>
</evidence>
<comment type="subcellular location">
    <subcellularLocation>
        <location evidence="1">Membrane</location>
    </subcellularLocation>
</comment>
<dbReference type="Proteomes" id="UP000036890">
    <property type="component" value="Unassembled WGS sequence"/>
</dbReference>
<evidence type="ECO:0000256" key="3">
    <source>
        <dbReference type="ARBA" id="ARBA00022989"/>
    </source>
</evidence>
<feature type="transmembrane region" description="Helical" evidence="5">
    <location>
        <begin position="59"/>
        <end position="84"/>
    </location>
</feature>
<dbReference type="RefSeq" id="WP_010481000.1">
    <property type="nucleotide sequence ID" value="NZ_AJLO02000041.1"/>
</dbReference>
<dbReference type="OrthoDB" id="9815705at2"/>
<accession>A0A0L8A5Q0</accession>
<dbReference type="Pfam" id="PF04505">
    <property type="entry name" value="CD225"/>
    <property type="match status" value="1"/>
</dbReference>
<evidence type="ECO:0000256" key="4">
    <source>
        <dbReference type="ARBA" id="ARBA00023136"/>
    </source>
</evidence>
<keyword evidence="4 5" id="KW-0472">Membrane</keyword>
<dbReference type="InterPro" id="IPR051423">
    <property type="entry name" value="CD225/Dispanin"/>
</dbReference>
<organism evidence="6 7">
    <name type="scientific">Stenotrophomonas geniculata N1</name>
    <dbReference type="NCBI Taxonomy" id="1167641"/>
    <lineage>
        <taxon>Bacteria</taxon>
        <taxon>Pseudomonadati</taxon>
        <taxon>Pseudomonadota</taxon>
        <taxon>Gammaproteobacteria</taxon>
        <taxon>Lysobacterales</taxon>
        <taxon>Lysobacteraceae</taxon>
        <taxon>Stenotrophomonas</taxon>
    </lineage>
</organism>
<evidence type="ECO:0000313" key="6">
    <source>
        <dbReference type="EMBL" id="KOE97474.1"/>
    </source>
</evidence>
<gene>
    <name evidence="6" type="ORF">W7K_18480</name>
</gene>
<dbReference type="GO" id="GO:0016020">
    <property type="term" value="C:membrane"/>
    <property type="evidence" value="ECO:0007669"/>
    <property type="project" value="UniProtKB-SubCell"/>
</dbReference>
<feature type="transmembrane region" description="Helical" evidence="5">
    <location>
        <begin position="12"/>
        <end position="35"/>
    </location>
</feature>
<proteinExistence type="predicted"/>
<dbReference type="PANTHER" id="PTHR14948">
    <property type="entry name" value="NG5"/>
    <property type="match status" value="1"/>
</dbReference>
<reference evidence="6 7" key="1">
    <citation type="journal article" date="2012" name="J. Bacteriol.">
        <title>Genome sequence of a novel nicotine-degrading strain, Pseudomonas geniculata N1.</title>
        <authorList>
            <person name="Tang H."/>
            <person name="Yu H."/>
            <person name="Tai C."/>
            <person name="Huang K."/>
            <person name="Liu Y."/>
            <person name="Wang L."/>
            <person name="Yao Y."/>
            <person name="Wu G."/>
            <person name="Xu P."/>
        </authorList>
    </citation>
    <scope>NUCLEOTIDE SEQUENCE [LARGE SCALE GENOMIC DNA]</scope>
    <source>
        <strain evidence="6 7">N1</strain>
    </source>
</reference>
<keyword evidence="2 5" id="KW-0812">Transmembrane</keyword>
<evidence type="ECO:0000313" key="7">
    <source>
        <dbReference type="Proteomes" id="UP000036890"/>
    </source>
</evidence>
<dbReference type="EMBL" id="AJLO02000041">
    <property type="protein sequence ID" value="KOE97474.1"/>
    <property type="molecule type" value="Genomic_DNA"/>
</dbReference>
<dbReference type="PANTHER" id="PTHR14948:SF25">
    <property type="entry name" value="DUF4190 DOMAIN-CONTAINING PROTEIN"/>
    <property type="match status" value="1"/>
</dbReference>
<evidence type="ECO:0000256" key="2">
    <source>
        <dbReference type="ARBA" id="ARBA00022692"/>
    </source>
</evidence>
<protein>
    <submittedName>
        <fullName evidence="6">Membrane protein</fullName>
    </submittedName>
</protein>
<comment type="caution">
    <text evidence="6">The sequence shown here is derived from an EMBL/GenBank/DDBJ whole genome shotgun (WGS) entry which is preliminary data.</text>
</comment>
<dbReference type="AlphaFoldDB" id="A0A0L8A5Q0"/>
<sequence length="92" mass="9619">MNTATPQVPNNLVWAILTTLFCCLPAGIVSIVYAAQVNGKLAAGDIAGAQDSAAKAKKWAIWSAIAWVVVVVLYVLFFVVLGGMGAMSNSSY</sequence>
<keyword evidence="3 5" id="KW-1133">Transmembrane helix</keyword>
<dbReference type="GeneID" id="86937804"/>
<evidence type="ECO:0000256" key="5">
    <source>
        <dbReference type="SAM" id="Phobius"/>
    </source>
</evidence>
<name>A0A0L8A5Q0_9GAMM</name>
<dbReference type="InterPro" id="IPR007593">
    <property type="entry name" value="CD225/Dispanin_fam"/>
</dbReference>